<evidence type="ECO:0000256" key="1">
    <source>
        <dbReference type="ARBA" id="ARBA00004167"/>
    </source>
</evidence>
<proteinExistence type="predicted"/>
<dbReference type="Proteomes" id="UP000199415">
    <property type="component" value="Unassembled WGS sequence"/>
</dbReference>
<evidence type="ECO:0000256" key="2">
    <source>
        <dbReference type="ARBA" id="ARBA00022692"/>
    </source>
</evidence>
<accession>A0A1G7UY41</accession>
<dbReference type="STRING" id="1082479.SAMN05216241_11811"/>
<evidence type="ECO:0000256" key="3">
    <source>
        <dbReference type="ARBA" id="ARBA00022989"/>
    </source>
</evidence>
<dbReference type="GO" id="GO:0005886">
    <property type="term" value="C:plasma membrane"/>
    <property type="evidence" value="ECO:0007669"/>
    <property type="project" value="InterPro"/>
</dbReference>
<dbReference type="RefSeq" id="WP_090022321.1">
    <property type="nucleotide sequence ID" value="NZ_FNCE01000018.1"/>
</dbReference>
<keyword evidence="8" id="KW-1185">Reference proteome</keyword>
<feature type="region of interest" description="Disordered" evidence="5">
    <location>
        <begin position="1192"/>
        <end position="1223"/>
    </location>
</feature>
<sequence>MKRVLRIAAKTAAGVVALAVLVLAAAWGAANTDRGQRWLAGQLEAALSAPDAPASVRGLHGSFPQDLRLDRLELADGDGVWLTVTDARLAWRPLGLLSGRLAVATVRAETVNLARLPASERPDTPPEPAGEINMPRLPLSVRVDTLEVGRLDLGEPVLGQTASFTIGGEAAAPKGAALASRLRVERLDAPGGTLTAEASYQPGRRALDLDAELRGEKGGLAASTLGLPPDAEVRVRLSGDGPLTEWRGALTARLGETARAELDLALDDLDRLTVQGPVEPGALAPEPVPALLGGPVDVSLALARAGDLGVRLDGSTLATPTSRLALDGVVDAGAGTLDLRGEAALPDPGPVNALIAPATLREARATLTAKGPLAAPELTVTADAAAVATPDGGVEGLRAEVSYAPDADPMRGRLSGTVTAERVIPPDDPALAPFAGKPAAAELAGTLDLAANRVDDVTTTLEAADARVRLDGAADLAAGIADAAVEAAVAKLARFTEALGFPVDGTAKLQGHLRAGGDTPVSGTLTGTLTGATWPEASLRALLGPEVALAGNIAMTADGGTRLDGLLVEGANATARGAAALDASGGLDGELALTVPDMTVLSEPLGVDLTGDGTLEAALTGTLDAPTASLDLTATNAAIAGTPLGQLTAQATLPNPANELTAELELAADATPAGPVTVDTTIALTDPGLRLTGTRIGADGITATSEALAVAFDSGALDGTVTAEIDGLGPMASRFGLRARGSGTVTARLTPGSQNLTLDGEIRGLALPEQDIRAQRAKLAAELDTVFADPRGRVRLDLTNARSGGATLTAAALTATGSPAEAEIDLTAEGEAVGPFALKAGATLRREGAARAVELTRLDGRVQDVEVALERPATLRTGPEGLRVQNLALAVGGGTLALDLTQTAERIDARATVAKLPLDLARLVMPQPRLSGALDAELTLSGPLANPTGRLSLNGENIQLPEADLPAMSLAVTSEVGADAVTMEAKLSGLSEQPFVASARLPMRLSLAPVTLAAKPDAPIDGELTWSGDMAPLMPFVPVSGHALAGRGEVEARLGGTFAAPEIGGHATLTDATYENLTTGTLLRKLNLRVEGTGEEIRVTELRAKAGKGTVSGSGRVSFRDAGADAVSIQITADNATLVRRDELTARGDAELTVEGSLTDMLLSGTLTVARANALIPKRLPPSVRALEVTREIGGSNTGAGAGAQPKADADERSKADGETAPPMRIGLDVTVTIPNRLFVRGNGLETEWQGELNVTGTADEPIVRGQISTVRGQVSLLNRVFTIQEGVVSFDGGRDIDPGLNVRADASGEDITATVVVTGSASDPEIELQSTPPLPQDAILSRLLFGKDPADLGALEAAQLGTALAQLTGGGLAGGGFMERVRNLIGVDVLRLGGADGETAVSAGTYLSRDVFVGVEQGTTTESGKVRMELGVTDNISVESNVDATGETDVGIQFKWDY</sequence>
<dbReference type="InterPro" id="IPR007452">
    <property type="entry name" value="TamB_C"/>
</dbReference>
<gene>
    <name evidence="7" type="ORF">SAMN05216241_11811</name>
</gene>
<evidence type="ECO:0000259" key="6">
    <source>
        <dbReference type="Pfam" id="PF04357"/>
    </source>
</evidence>
<feature type="domain" description="Translocation and assembly module TamB C-terminal" evidence="6">
    <location>
        <begin position="1102"/>
        <end position="1459"/>
    </location>
</feature>
<reference evidence="7 8" key="1">
    <citation type="submission" date="2016-10" db="EMBL/GenBank/DDBJ databases">
        <authorList>
            <person name="de Groot N.N."/>
        </authorList>
    </citation>
    <scope>NUCLEOTIDE SEQUENCE [LARGE SCALE GENOMIC DNA]</scope>
    <source>
        <strain evidence="7 8">DSM 25584</strain>
    </source>
</reference>
<evidence type="ECO:0000313" key="8">
    <source>
        <dbReference type="Proteomes" id="UP000199415"/>
    </source>
</evidence>
<keyword evidence="2" id="KW-0812">Transmembrane</keyword>
<keyword evidence="3" id="KW-1133">Transmembrane helix</keyword>
<evidence type="ECO:0000313" key="7">
    <source>
        <dbReference type="EMBL" id="SDG52427.1"/>
    </source>
</evidence>
<organism evidence="7 8">
    <name type="scientific">Limimonas halophila</name>
    <dbReference type="NCBI Taxonomy" id="1082479"/>
    <lineage>
        <taxon>Bacteria</taxon>
        <taxon>Pseudomonadati</taxon>
        <taxon>Pseudomonadota</taxon>
        <taxon>Alphaproteobacteria</taxon>
        <taxon>Rhodospirillales</taxon>
        <taxon>Rhodovibrionaceae</taxon>
        <taxon>Limimonas</taxon>
    </lineage>
</organism>
<name>A0A1G7UY41_9PROT</name>
<comment type="subcellular location">
    <subcellularLocation>
        <location evidence="1">Membrane</location>
        <topology evidence="1">Single-pass membrane protein</topology>
    </subcellularLocation>
</comment>
<dbReference type="PANTHER" id="PTHR36985:SF1">
    <property type="entry name" value="TRANSLOCATION AND ASSEMBLY MODULE SUBUNIT TAMB"/>
    <property type="match status" value="1"/>
</dbReference>
<dbReference type="EMBL" id="FNCE01000018">
    <property type="protein sequence ID" value="SDG52427.1"/>
    <property type="molecule type" value="Genomic_DNA"/>
</dbReference>
<keyword evidence="4" id="KW-0472">Membrane</keyword>
<dbReference type="Pfam" id="PF04357">
    <property type="entry name" value="TamB"/>
    <property type="match status" value="1"/>
</dbReference>
<dbReference type="PANTHER" id="PTHR36985">
    <property type="entry name" value="TRANSLOCATION AND ASSEMBLY MODULE SUBUNIT TAMB"/>
    <property type="match status" value="1"/>
</dbReference>
<dbReference type="OrthoDB" id="7784409at2"/>
<dbReference type="GO" id="GO:0009306">
    <property type="term" value="P:protein secretion"/>
    <property type="evidence" value="ECO:0007669"/>
    <property type="project" value="InterPro"/>
</dbReference>
<feature type="compositionally biased region" description="Basic and acidic residues" evidence="5">
    <location>
        <begin position="1208"/>
        <end position="1218"/>
    </location>
</feature>
<protein>
    <submittedName>
        <fullName evidence="7">Autotransporter secretion inner membrane protein TamB</fullName>
    </submittedName>
</protein>
<evidence type="ECO:0000256" key="5">
    <source>
        <dbReference type="SAM" id="MobiDB-lite"/>
    </source>
</evidence>
<evidence type="ECO:0000256" key="4">
    <source>
        <dbReference type="ARBA" id="ARBA00023136"/>
    </source>
</evidence>